<feature type="compositionally biased region" description="Basic and acidic residues" evidence="1">
    <location>
        <begin position="1405"/>
        <end position="1423"/>
    </location>
</feature>
<evidence type="ECO:0000313" key="5">
    <source>
        <dbReference type="Proteomes" id="UP000254040"/>
    </source>
</evidence>
<dbReference type="Gene3D" id="1.25.40.20">
    <property type="entry name" value="Ankyrin repeat-containing domain"/>
    <property type="match status" value="1"/>
</dbReference>
<accession>A0A378JU49</accession>
<organism evidence="3 5">
    <name type="scientific">Legionella moravica</name>
    <dbReference type="NCBI Taxonomy" id="39962"/>
    <lineage>
        <taxon>Bacteria</taxon>
        <taxon>Pseudomonadati</taxon>
        <taxon>Pseudomonadota</taxon>
        <taxon>Gammaproteobacteria</taxon>
        <taxon>Legionellales</taxon>
        <taxon>Legionellaceae</taxon>
        <taxon>Legionella</taxon>
    </lineage>
</organism>
<evidence type="ECO:0000313" key="4">
    <source>
        <dbReference type="Proteomes" id="UP000054985"/>
    </source>
</evidence>
<evidence type="ECO:0000313" key="2">
    <source>
        <dbReference type="EMBL" id="KTD35360.1"/>
    </source>
</evidence>
<dbReference type="InterPro" id="IPR002110">
    <property type="entry name" value="Ankyrin_rpt"/>
</dbReference>
<dbReference type="SUPFAM" id="SSF48403">
    <property type="entry name" value="Ankyrin repeat"/>
    <property type="match status" value="1"/>
</dbReference>
<dbReference type="InterPro" id="IPR036770">
    <property type="entry name" value="Ankyrin_rpt-contain_sf"/>
</dbReference>
<dbReference type="EMBL" id="UGOG01000001">
    <property type="protein sequence ID" value="STX61966.1"/>
    <property type="molecule type" value="Genomic_DNA"/>
</dbReference>
<dbReference type="EMBL" id="LNYN01000014">
    <property type="protein sequence ID" value="KTD35360.1"/>
    <property type="molecule type" value="Genomic_DNA"/>
</dbReference>
<dbReference type="Proteomes" id="UP000054985">
    <property type="component" value="Unassembled WGS sequence"/>
</dbReference>
<reference evidence="2 4" key="1">
    <citation type="submission" date="2015-11" db="EMBL/GenBank/DDBJ databases">
        <title>Genomic analysis of 38 Legionella species identifies large and diverse effector repertoires.</title>
        <authorList>
            <person name="Burstein D."/>
            <person name="Amaro F."/>
            <person name="Zusman T."/>
            <person name="Lifshitz Z."/>
            <person name="Cohen O."/>
            <person name="Gilbert J.A."/>
            <person name="Pupko T."/>
            <person name="Shuman H.A."/>
            <person name="Segal G."/>
        </authorList>
    </citation>
    <scope>NUCLEOTIDE SEQUENCE [LARGE SCALE GENOMIC DNA]</scope>
    <source>
        <strain evidence="2 4">ATCC 43877</strain>
    </source>
</reference>
<feature type="compositionally biased region" description="Basic and acidic residues" evidence="1">
    <location>
        <begin position="1380"/>
        <end position="1393"/>
    </location>
</feature>
<gene>
    <name evidence="2" type="ORF">Lmor_0807</name>
    <name evidence="3" type="ORF">NCTC12239_00884</name>
</gene>
<dbReference type="STRING" id="39962.Lmor_0807"/>
<reference evidence="3 5" key="2">
    <citation type="submission" date="2018-06" db="EMBL/GenBank/DDBJ databases">
        <authorList>
            <consortium name="Pathogen Informatics"/>
            <person name="Doyle S."/>
        </authorList>
    </citation>
    <scope>NUCLEOTIDE SEQUENCE [LARGE SCALE GENOMIC DNA]</scope>
    <source>
        <strain evidence="3 5">NCTC12239</strain>
    </source>
</reference>
<proteinExistence type="predicted"/>
<evidence type="ECO:0000256" key="1">
    <source>
        <dbReference type="SAM" id="MobiDB-lite"/>
    </source>
</evidence>
<name>A0A378JU49_9GAMM</name>
<evidence type="ECO:0000313" key="3">
    <source>
        <dbReference type="EMBL" id="STX61966.1"/>
    </source>
</evidence>
<feature type="region of interest" description="Disordered" evidence="1">
    <location>
        <begin position="1380"/>
        <end position="1423"/>
    </location>
</feature>
<dbReference type="SMART" id="SM00248">
    <property type="entry name" value="ANK"/>
    <property type="match status" value="6"/>
</dbReference>
<keyword evidence="4" id="KW-1185">Reference proteome</keyword>
<protein>
    <submittedName>
        <fullName evidence="3">Ankyrin repeat-containing protein</fullName>
    </submittedName>
</protein>
<dbReference type="Proteomes" id="UP000254040">
    <property type="component" value="Unassembled WGS sequence"/>
</dbReference>
<feature type="region of interest" description="Disordered" evidence="1">
    <location>
        <begin position="1450"/>
        <end position="1479"/>
    </location>
</feature>
<sequence length="1696" mass="196970">MPLQVKIIDSVNKFLSRNDAHMKLNKGGVCGGLASLYVRYTLEGKKNEFFELSKRLASLPEDYQMGHNNAIDQFIREIEIEFNRFQYTKGQYYQGDMEHSVLINGKPIKKEFSIGLVESPTNWSNLLEQIRNEGRACYIRSHNHAIALSFIDDQFEIYDPNYDEDNEEHPNPQSTNTRRFRTADEAIDELSRQFGYPDNSNVGLGIIVYANPNDTSQATYPDKKQVLLKSLHSKPDYQRTIAPKDKDWNYNSLFFATNINDRQTIEYHVQHDEIAIKDCAYLMLMDSNNELVYQIYTNKSNKENKQALIYYALWSGTIGLFQRMIEDYQKNHVVTAVEKTAFKFLIQNDFSLLRAARSRNPVCIMEVLKLYKNYDIPLNSISEPLLTKIIIQLTKNGNAELLKAFTEEIPVLPKSVITAGIRTAANHDKRGALTFWLGVREQYPMVDNNDLINKKLISKTSLLNFQQLIQAGFTVSPSLYSETLKRNRHEFFELSVASNPSSEWNGFIASLKSNSLEEPVDLLSQNQSLSVLHVLISYKKNALIKRNWPDSISANAGNEALQFACECGNKEMVEFLTRKQFKVSTEFQIEQIKDALKLNDHQRLDAILSSSVDFYQFFTQTNKPLIKELIQSGFSDFIIRSWNNYQHDVPKHRILTADHLQLDDLLWIAVTNDNKHLYEHITKESPDLALKTIKVIIDSSNSDFYPYAIKLAQALPNSTQSFSSSLLYQFIRNEMSEYDQRLFERTTKDDEFADRQYRAELRILIQPLCNILIYAIENHYFSFAEELNSQVYLSLNEAYDLFVSAHQNKNYKSIEFLLDHYPNLSADKQVYLRLAESKEFDLLALLLKRNRLMDHTIYISLLKAAVRSHHEPVIQILSPYINSAYKIEGSPLYEAIHEKNEEGYLLLIKYDAEMPPRQLFSLAIKHTNNRLLDAAFQKPKFEQFFKSHSNELLRLLFLDGTPEAVLYFYKKMKLGHEQDKMNDYFAAFINFAITNNDLVLFRQLQKMEQFTTHTKELFKQACLAQAPDIVNELLKSPIEFEKKQELYELLDHLFGMNTKESPNTAHTAYDLIYKRALNRLYEFVIQNKYRPFTSLFHSINEMTDDPGLSKPMKNHLIFRALEENDQIILGALLEQIQSKSENRLQNELEVDEDIISLFNANLNKPLIISVLLDHYKIDHVLAKAIEMKMWPFIAHFLKGRSADELSPNLITSLKTHGNQLVQVLQSEAKQALPNDPRHELNALLGSTGNLALNVILKEQKKAIQEAIMNVQNMMEENHIDLKSHYYRFDLYYDIKNTKTAMDTLSPQIEQFFERNKEHSPSELISNELNRNQIREFKALLEANKLVPAYFDEQHELESAFDALNAFDKKFQEHQKQIEQEELHRQQKDLEAQQHRQLKMEAQQQHQKELEAQEQRKQKLEAQIQRQKEIETAKQPKEQEELQDQKVLNTQQENTTSQQASGNASVPDKDKSETDQLNPFSGLIKTVEEYAQKRKDEYFTHHWIPLFQYTRKDKLDAVQHFINALNNPASMINHHDKAVLNDGRLNKTIKNYLAEHELAIQSYFKADKPIKTVNQLINALNKQNPVDKLIHQLEQYNKQRAKQPEMHHLSLFPQYTRREKCTAATHLMNLLQGGKNTLTTKDLGALNQGSLGRLISEFIAEFKAPLKEAMNVRQMNNLKDLISACEQNQTQLSLKNK</sequence>
<feature type="compositionally biased region" description="Polar residues" evidence="1">
    <location>
        <begin position="1450"/>
        <end position="1463"/>
    </location>
</feature>